<dbReference type="OrthoDB" id="10517557at2759"/>
<keyword evidence="1" id="KW-0175">Coiled coil</keyword>
<keyword evidence="4" id="KW-1185">Reference proteome</keyword>
<feature type="compositionally biased region" description="Low complexity" evidence="2">
    <location>
        <begin position="16"/>
        <end position="33"/>
    </location>
</feature>
<dbReference type="GeneID" id="19015835"/>
<gene>
    <name evidence="3" type="ORF">Bathy05g03320</name>
</gene>
<evidence type="ECO:0000256" key="1">
    <source>
        <dbReference type="SAM" id="Coils"/>
    </source>
</evidence>
<evidence type="ECO:0000313" key="4">
    <source>
        <dbReference type="Proteomes" id="UP000198341"/>
    </source>
</evidence>
<sequence>MSVFVASFSSPSRWCSLLKGSTSSSKSSSSSSGRRNERGATIQKRGGAKTSASSLSSENHSRGKPNKSEPYKFMGRTVKEKHVFDSQMANELALEVVSEETGVEKEELKKTLQNLQSLLPELSSSSLSSNADAYRASLDIKLVARNAIQIKSVFRELRSNVSEMIAKDLRLALDPRASERCEKALEVLTGRGEMTREEAENLVFATHRYCADKKKMLAFCEEETVLEVCENVRRIRSAVGGEAFLAHKVCEKGDAAANMLFESEKNEAACNAAKALVERMPKDCNVALMVSDFPNLLLMDIDRLFSDLTNAFKSTPPEETLRRDPSVSFRVRSFNNSYEDDGFSEDDRI</sequence>
<dbReference type="RefSeq" id="XP_007512882.1">
    <property type="nucleotide sequence ID" value="XM_007512820.1"/>
</dbReference>
<name>K8EVG1_9CHLO</name>
<feature type="region of interest" description="Disordered" evidence="2">
    <location>
        <begin position="1"/>
        <end position="72"/>
    </location>
</feature>
<protein>
    <submittedName>
        <fullName evidence="3">Uncharacterized protein</fullName>
    </submittedName>
</protein>
<accession>K8EVG1</accession>
<proteinExistence type="predicted"/>
<dbReference type="EMBL" id="FO082274">
    <property type="protein sequence ID" value="CCO16440.1"/>
    <property type="molecule type" value="Genomic_DNA"/>
</dbReference>
<reference evidence="3 4" key="1">
    <citation type="submission" date="2011-10" db="EMBL/GenBank/DDBJ databases">
        <authorList>
            <person name="Genoscope - CEA"/>
        </authorList>
    </citation>
    <scope>NUCLEOTIDE SEQUENCE [LARGE SCALE GENOMIC DNA]</scope>
    <source>
        <strain evidence="3 4">RCC 1105</strain>
    </source>
</reference>
<evidence type="ECO:0000313" key="3">
    <source>
        <dbReference type="EMBL" id="CCO16440.1"/>
    </source>
</evidence>
<dbReference type="Proteomes" id="UP000198341">
    <property type="component" value="Chromosome 5"/>
</dbReference>
<dbReference type="KEGG" id="bpg:Bathy05g03320"/>
<dbReference type="AlphaFoldDB" id="K8EVG1"/>
<organism evidence="3 4">
    <name type="scientific">Bathycoccus prasinos</name>
    <dbReference type="NCBI Taxonomy" id="41875"/>
    <lineage>
        <taxon>Eukaryota</taxon>
        <taxon>Viridiplantae</taxon>
        <taxon>Chlorophyta</taxon>
        <taxon>Mamiellophyceae</taxon>
        <taxon>Mamiellales</taxon>
        <taxon>Bathycoccaceae</taxon>
        <taxon>Bathycoccus</taxon>
    </lineage>
</organism>
<feature type="coiled-coil region" evidence="1">
    <location>
        <begin position="98"/>
        <end position="125"/>
    </location>
</feature>
<evidence type="ECO:0000256" key="2">
    <source>
        <dbReference type="SAM" id="MobiDB-lite"/>
    </source>
</evidence>